<feature type="signal peptide" evidence="1">
    <location>
        <begin position="1"/>
        <end position="29"/>
    </location>
</feature>
<sequence length="128" mass="13894">MKSSLHSLVLLSSLALFTINFTVSQPANAAIVCEPGIINRYSNGSLANCLLGQNVTVQFSSSHSGISNFPCKANSYISFDEKGQFKSCTISEESKIRKSNSVETCLAEFQVEVSVSNDGNQSISCWHY</sequence>
<organism evidence="2 3">
    <name type="scientific">Komarekiella delphini-convector SJRDD-AB1</name>
    <dbReference type="NCBI Taxonomy" id="2593771"/>
    <lineage>
        <taxon>Bacteria</taxon>
        <taxon>Bacillati</taxon>
        <taxon>Cyanobacteriota</taxon>
        <taxon>Cyanophyceae</taxon>
        <taxon>Nostocales</taxon>
        <taxon>Nostocaceae</taxon>
        <taxon>Komarekiella</taxon>
        <taxon>Komarekiella delphini-convector</taxon>
    </lineage>
</organism>
<gene>
    <name evidence="2" type="ORF">FNW02_11820</name>
</gene>
<evidence type="ECO:0000313" key="3">
    <source>
        <dbReference type="Proteomes" id="UP001165986"/>
    </source>
</evidence>
<dbReference type="AlphaFoldDB" id="A0AA40SWX5"/>
<keyword evidence="1" id="KW-0732">Signal</keyword>
<reference evidence="2" key="1">
    <citation type="submission" date="2019-07" db="EMBL/GenBank/DDBJ databases">
        <title>Toxilogical consequences of a new and cryptic species of cyanobacteria (Komarekiella delphini-convector) recovered from the epidermis of a bottlenose dolphin and 1500 ft. in the air.</title>
        <authorList>
            <person name="Brown A.O."/>
            <person name="Dvorak P."/>
            <person name="Villanueva C.D."/>
            <person name="Foss A.J."/>
            <person name="Garvey A.D."/>
            <person name="Gibson Q.A."/>
            <person name="Johansen J.R."/>
            <person name="Casamatta D.A."/>
        </authorList>
    </citation>
    <scope>NUCLEOTIDE SEQUENCE</scope>
    <source>
        <strain evidence="2">SJRDD-AB1</strain>
    </source>
</reference>
<proteinExistence type="predicted"/>
<accession>A0AA40SWX5</accession>
<name>A0AA40SWX5_9NOST</name>
<keyword evidence="3" id="KW-1185">Reference proteome</keyword>
<protein>
    <submittedName>
        <fullName evidence="2">Uncharacterized protein</fullName>
    </submittedName>
</protein>
<feature type="chain" id="PRO_5041207977" evidence="1">
    <location>
        <begin position="30"/>
        <end position="128"/>
    </location>
</feature>
<dbReference type="Proteomes" id="UP001165986">
    <property type="component" value="Unassembled WGS sequence"/>
</dbReference>
<dbReference type="EMBL" id="VJXY01000010">
    <property type="protein sequence ID" value="MBD6616507.1"/>
    <property type="molecule type" value="Genomic_DNA"/>
</dbReference>
<comment type="caution">
    <text evidence="2">The sequence shown here is derived from an EMBL/GenBank/DDBJ whole genome shotgun (WGS) entry which is preliminary data.</text>
</comment>
<evidence type="ECO:0000256" key="1">
    <source>
        <dbReference type="SAM" id="SignalP"/>
    </source>
</evidence>
<evidence type="ECO:0000313" key="2">
    <source>
        <dbReference type="EMBL" id="MBD6616507.1"/>
    </source>
</evidence>